<evidence type="ECO:0000256" key="6">
    <source>
        <dbReference type="ARBA" id="ARBA00022833"/>
    </source>
</evidence>
<feature type="signal peptide" evidence="10">
    <location>
        <begin position="1"/>
        <end position="18"/>
    </location>
</feature>
<evidence type="ECO:0000256" key="4">
    <source>
        <dbReference type="ARBA" id="ARBA00022723"/>
    </source>
</evidence>
<dbReference type="Gene3D" id="2.60.40.1180">
    <property type="entry name" value="Golgi alpha-mannosidase II"/>
    <property type="match status" value="1"/>
</dbReference>
<evidence type="ECO:0000256" key="2">
    <source>
        <dbReference type="ARBA" id="ARBA00009792"/>
    </source>
</evidence>
<feature type="domain" description="Glycoside hydrolase family 38 central" evidence="11">
    <location>
        <begin position="362"/>
        <end position="442"/>
    </location>
</feature>
<dbReference type="Pfam" id="PF17677">
    <property type="entry name" value="Glyco_hydro38C2"/>
    <property type="match status" value="1"/>
</dbReference>
<dbReference type="InterPro" id="IPR028995">
    <property type="entry name" value="Glyco_hydro_57/38_cen_sf"/>
</dbReference>
<comment type="cofactor">
    <cofactor evidence="10">
        <name>Zn(2+)</name>
        <dbReference type="ChEBI" id="CHEBI:29105"/>
    </cofactor>
    <text evidence="10">Binds 1 zinc ion per subunit.</text>
</comment>
<dbReference type="Gene3D" id="1.20.1270.50">
    <property type="entry name" value="Glycoside hydrolase family 38, central domain"/>
    <property type="match status" value="2"/>
</dbReference>
<dbReference type="InterPro" id="IPR000602">
    <property type="entry name" value="Glyco_hydro_38_N"/>
</dbReference>
<keyword evidence="6 10" id="KW-0862">Zinc</keyword>
<dbReference type="EMBL" id="OV651823">
    <property type="protein sequence ID" value="CAH1101501.1"/>
    <property type="molecule type" value="Genomic_DNA"/>
</dbReference>
<dbReference type="FunFam" id="1.20.1270.50:FF:000002">
    <property type="entry name" value="Alpha-mannosidase"/>
    <property type="match status" value="1"/>
</dbReference>
<dbReference type="Pfam" id="PF01074">
    <property type="entry name" value="Glyco_hydro_38N"/>
    <property type="match status" value="1"/>
</dbReference>
<dbReference type="InterPro" id="IPR011013">
    <property type="entry name" value="Gal_mutarotase_sf_dom"/>
</dbReference>
<feature type="chain" id="PRO_5040541739" description="Alpha-mannosidase" evidence="10">
    <location>
        <begin position="19"/>
        <end position="993"/>
    </location>
</feature>
<dbReference type="Proteomes" id="UP001153636">
    <property type="component" value="Chromosome 11"/>
</dbReference>
<comment type="catalytic activity">
    <reaction evidence="1">
        <text>Hydrolysis of terminal, non-reducing alpha-D-mannose residues in alpha-D-mannosides.</text>
        <dbReference type="EC" id="3.2.1.24"/>
    </reaction>
</comment>
<comment type="similarity">
    <text evidence="2 10">Belongs to the glycosyl hydrolase 38 family.</text>
</comment>
<dbReference type="InterPro" id="IPR015341">
    <property type="entry name" value="Glyco_hydro_38_cen"/>
</dbReference>
<keyword evidence="4 10" id="KW-0479">Metal-binding</keyword>
<dbReference type="OrthoDB" id="2016903at2759"/>
<name>A0A9P0CNW1_9CUCU</name>
<keyword evidence="5 10" id="KW-0378">Hydrolase</keyword>
<dbReference type="InterPro" id="IPR013780">
    <property type="entry name" value="Glyco_hydro_b"/>
</dbReference>
<gene>
    <name evidence="12" type="ORF">PSYICH_LOCUS2784</name>
</gene>
<dbReference type="EC" id="3.2.1.-" evidence="10"/>
<evidence type="ECO:0000256" key="3">
    <source>
        <dbReference type="ARBA" id="ARBA00012752"/>
    </source>
</evidence>
<evidence type="ECO:0000256" key="8">
    <source>
        <dbReference type="ARBA" id="ARBA00023180"/>
    </source>
</evidence>
<dbReference type="FunFam" id="1.20.1270.50:FF:000003">
    <property type="entry name" value="Alpha-mannosidase"/>
    <property type="match status" value="1"/>
</dbReference>
<evidence type="ECO:0000259" key="11">
    <source>
        <dbReference type="SMART" id="SM00872"/>
    </source>
</evidence>
<reference evidence="12" key="1">
    <citation type="submission" date="2022-01" db="EMBL/GenBank/DDBJ databases">
        <authorList>
            <person name="King R."/>
        </authorList>
    </citation>
    <scope>NUCLEOTIDE SEQUENCE</scope>
</reference>
<dbReference type="InterPro" id="IPR011330">
    <property type="entry name" value="Glyco_hydro/deAcase_b/a-brl"/>
</dbReference>
<dbReference type="AlphaFoldDB" id="A0A9P0CNW1"/>
<protein>
    <recommendedName>
        <fullName evidence="3 10">Alpha-mannosidase</fullName>
        <ecNumber evidence="10">3.2.1.-</ecNumber>
    </recommendedName>
</protein>
<dbReference type="CDD" id="cd10810">
    <property type="entry name" value="GH38N_AMII_LAM_like"/>
    <property type="match status" value="1"/>
</dbReference>
<keyword evidence="8" id="KW-0325">Glycoprotein</keyword>
<organism evidence="12 13">
    <name type="scientific">Psylliodes chrysocephalus</name>
    <dbReference type="NCBI Taxonomy" id="3402493"/>
    <lineage>
        <taxon>Eukaryota</taxon>
        <taxon>Metazoa</taxon>
        <taxon>Ecdysozoa</taxon>
        <taxon>Arthropoda</taxon>
        <taxon>Hexapoda</taxon>
        <taxon>Insecta</taxon>
        <taxon>Pterygota</taxon>
        <taxon>Neoptera</taxon>
        <taxon>Endopterygota</taxon>
        <taxon>Coleoptera</taxon>
        <taxon>Polyphaga</taxon>
        <taxon>Cucujiformia</taxon>
        <taxon>Chrysomeloidea</taxon>
        <taxon>Chrysomelidae</taxon>
        <taxon>Galerucinae</taxon>
        <taxon>Alticini</taxon>
        <taxon>Psylliodes</taxon>
    </lineage>
</organism>
<dbReference type="GO" id="GO:0004559">
    <property type="term" value="F:alpha-mannosidase activity"/>
    <property type="evidence" value="ECO:0007669"/>
    <property type="project" value="UniProtKB-EC"/>
</dbReference>
<dbReference type="SMART" id="SM00872">
    <property type="entry name" value="Alpha-mann_mid"/>
    <property type="match status" value="1"/>
</dbReference>
<dbReference type="Pfam" id="PF07748">
    <property type="entry name" value="Glyco_hydro_38C"/>
    <property type="match status" value="1"/>
</dbReference>
<proteinExistence type="inferred from homology"/>
<evidence type="ECO:0000313" key="13">
    <source>
        <dbReference type="Proteomes" id="UP001153636"/>
    </source>
</evidence>
<evidence type="ECO:0000256" key="5">
    <source>
        <dbReference type="ARBA" id="ARBA00022801"/>
    </source>
</evidence>
<dbReference type="InterPro" id="IPR037094">
    <property type="entry name" value="Glyco_hydro_38_cen_sf"/>
</dbReference>
<dbReference type="Pfam" id="PF09261">
    <property type="entry name" value="Alpha-mann_mid"/>
    <property type="match status" value="1"/>
</dbReference>
<dbReference type="SUPFAM" id="SSF88713">
    <property type="entry name" value="Glycoside hydrolase/deacetylase"/>
    <property type="match status" value="1"/>
</dbReference>
<dbReference type="Gene3D" id="3.20.110.10">
    <property type="entry name" value="Glycoside hydrolase 38, N terminal domain"/>
    <property type="match status" value="1"/>
</dbReference>
<dbReference type="GO" id="GO:0030246">
    <property type="term" value="F:carbohydrate binding"/>
    <property type="evidence" value="ECO:0007669"/>
    <property type="project" value="InterPro"/>
</dbReference>
<keyword evidence="10" id="KW-0732">Signal</keyword>
<dbReference type="InterPro" id="IPR011682">
    <property type="entry name" value="Glyco_hydro_38_C"/>
</dbReference>
<dbReference type="PANTHER" id="PTHR11607:SF3">
    <property type="entry name" value="LYSOSOMAL ALPHA-MANNOSIDASE"/>
    <property type="match status" value="1"/>
</dbReference>
<sequence length="993" mass="114193">MNLIVILGLFTSIANIFAEKFGFRVDKSESCALRACNKIYSNKINVHLIPHSHDDVGWLKAVDEYYYGLHEDVQNVGIQYIFESVLQALKHNVDRRYIQVETAYFWKWWQKQPQEKKDLFKSFVESGRIEMVGGGWTMNDEACTNYQSIINQFTWGLRLLNDTLGDCGRPKIGWQIDPFGHSREQASIFKQMGYDAIFFTRLSIDDRNRRKATQDLEFMWKSNDNFKDSEIFTSAMDGYYAPSDFCWDYLQCDSDAINDDPESFDYNLPKKIEEFAKRIDSYKKYFRTNNILFAMGGDFQYQAAEINFLNIDKLIKGFESSKKYNVFYSTPSCYVNAVKKANATFSVKESGDFFPYNENDHVYWAGYYTSRSTLKRYERVGNNILQAAQNLNAFAKLRKICNGSECEENIRSLREAVSTMQHHDAITGTEKERVAYDYSRILTSAIRDTEKSIGKTIGNILKLDNITEDVTLPLTTCLLTNISVCDQTMKDRSLIVIYNPLPKYATYYIRVPVQNGTYTLTGIYGPINFELIQHMNYPVDYPFDSSDIELSASDSIPPMGMKVYYLQKISNTSSAIEPTFLKENELIHLGNNKSKITFDSKTNELTIRKNQNEFQTKQKFMYYVSNNGTGDLPGSGDNITSGAYVFRPVNGSAAVNIEETGFGGLDSKVMYTKGDTMVEIIQQFGKYIVQTLRYIVEGELEYIEYDWVVGPLNNKTVDTPNNKGIEIIARYSVNNIKSDYFYTDSNGRQMIQRERNNYAYNNDSIEPVASNYYPVTSRITIKNSTKDLQMSVVTDRSQGGSSLKDGEIELLIHRRTLRDDHKGLEETLEEMEYGEYIVTRGSHYLITSSAASSRTERILALNKMTQPWMLVADATGEDMDLDTLKAKINFKWIGCKANGEQGLPPNLNVLNFEPWKDDTFLLRLEHIFEQNEDKEYSKEVSVELKHLFDPFVMNSIQELSLAANEFIRERITGDNYKVTLGPMEIRTFLVTFK</sequence>
<keyword evidence="7" id="KW-1015">Disulfide bond</keyword>
<evidence type="ECO:0000256" key="10">
    <source>
        <dbReference type="RuleBase" id="RU361199"/>
    </source>
</evidence>
<evidence type="ECO:0000256" key="9">
    <source>
        <dbReference type="ARBA" id="ARBA00023295"/>
    </source>
</evidence>
<evidence type="ECO:0000313" key="12">
    <source>
        <dbReference type="EMBL" id="CAH1101501.1"/>
    </source>
</evidence>
<dbReference type="PANTHER" id="PTHR11607">
    <property type="entry name" value="ALPHA-MANNOSIDASE"/>
    <property type="match status" value="1"/>
</dbReference>
<dbReference type="GO" id="GO:0006013">
    <property type="term" value="P:mannose metabolic process"/>
    <property type="evidence" value="ECO:0007669"/>
    <property type="project" value="InterPro"/>
</dbReference>
<evidence type="ECO:0000256" key="7">
    <source>
        <dbReference type="ARBA" id="ARBA00023157"/>
    </source>
</evidence>
<dbReference type="FunFam" id="3.20.110.10:FF:000001">
    <property type="entry name" value="Alpha-mannosidase"/>
    <property type="match status" value="1"/>
</dbReference>
<accession>A0A9P0CNW1</accession>
<dbReference type="Gene3D" id="2.70.98.30">
    <property type="entry name" value="Golgi alpha-mannosidase II, domain 4"/>
    <property type="match status" value="1"/>
</dbReference>
<keyword evidence="13" id="KW-1185">Reference proteome</keyword>
<dbReference type="InterPro" id="IPR050843">
    <property type="entry name" value="Glycosyl_Hydrlase_38"/>
</dbReference>
<dbReference type="InterPro" id="IPR041147">
    <property type="entry name" value="GH38_C"/>
</dbReference>
<dbReference type="SUPFAM" id="SSF88688">
    <property type="entry name" value="Families 57/38 glycoside transferase middle domain"/>
    <property type="match status" value="1"/>
</dbReference>
<dbReference type="Gene3D" id="2.60.40.1360">
    <property type="match status" value="1"/>
</dbReference>
<dbReference type="SUPFAM" id="SSF74650">
    <property type="entry name" value="Galactose mutarotase-like"/>
    <property type="match status" value="1"/>
</dbReference>
<dbReference type="InterPro" id="IPR027291">
    <property type="entry name" value="Glyco_hydro_38_N_sf"/>
</dbReference>
<dbReference type="GO" id="GO:0046872">
    <property type="term" value="F:metal ion binding"/>
    <property type="evidence" value="ECO:0007669"/>
    <property type="project" value="UniProtKB-KW"/>
</dbReference>
<dbReference type="GO" id="GO:0005764">
    <property type="term" value="C:lysosome"/>
    <property type="evidence" value="ECO:0007669"/>
    <property type="project" value="TreeGrafter"/>
</dbReference>
<evidence type="ECO:0000256" key="1">
    <source>
        <dbReference type="ARBA" id="ARBA00000365"/>
    </source>
</evidence>
<keyword evidence="9 10" id="KW-0326">Glycosidase</keyword>